<accession>A0A538SLY9</accession>
<sequence length="299" mass="32655">MLLALGLGACSPSKFAANQVGNAIAKGGDVYSSDDDPELVRDAIPFGLKTMESLLQETPRHAGLLLAACQGFTQYAYAFVQMDADSTSDFAKQQALHERALKLYLRARGYGLRGLELKHPGITQRLGADPALAVQDVTLREQPLLYWTAAAWGSAIALGKDRPGLMADFPAVKALLQRALELDENFEQGAIHEAMIVLEAVPPEMGGSVDRAREHFERAIALSKGEKPGPYVTLAETVSVMKQDRKEFEDLLNRALAIDPEKNQSERLVTILMQRKARALLAKEDELFLDSGTPAENPK</sequence>
<evidence type="ECO:0008006" key="3">
    <source>
        <dbReference type="Google" id="ProtNLM"/>
    </source>
</evidence>
<protein>
    <recommendedName>
        <fullName evidence="3">Tetratricopeptide repeat protein</fullName>
    </recommendedName>
</protein>
<proteinExistence type="predicted"/>
<comment type="caution">
    <text evidence="1">The sequence shown here is derived from an EMBL/GenBank/DDBJ whole genome shotgun (WGS) entry which is preliminary data.</text>
</comment>
<dbReference type="InterPro" id="IPR031823">
    <property type="entry name" value="TatT"/>
</dbReference>
<evidence type="ECO:0000313" key="2">
    <source>
        <dbReference type="Proteomes" id="UP000317716"/>
    </source>
</evidence>
<dbReference type="Proteomes" id="UP000317716">
    <property type="component" value="Unassembled WGS sequence"/>
</dbReference>
<dbReference type="InterPro" id="IPR038537">
    <property type="entry name" value="TatT_sf"/>
</dbReference>
<evidence type="ECO:0000313" key="1">
    <source>
        <dbReference type="EMBL" id="TMQ52389.1"/>
    </source>
</evidence>
<gene>
    <name evidence="1" type="ORF">E6K72_09255</name>
</gene>
<dbReference type="Gene3D" id="1.25.40.920">
    <property type="entry name" value="TRAP transporter T-component"/>
    <property type="match status" value="1"/>
</dbReference>
<reference evidence="1 2" key="1">
    <citation type="journal article" date="2019" name="Nat. Microbiol.">
        <title>Mediterranean grassland soil C-N compound turnover is dependent on rainfall and depth, and is mediated by genomically divergent microorganisms.</title>
        <authorList>
            <person name="Diamond S."/>
            <person name="Andeer P.F."/>
            <person name="Li Z."/>
            <person name="Crits-Christoph A."/>
            <person name="Burstein D."/>
            <person name="Anantharaman K."/>
            <person name="Lane K.R."/>
            <person name="Thomas B.C."/>
            <person name="Pan C."/>
            <person name="Northen T.R."/>
            <person name="Banfield J.F."/>
        </authorList>
    </citation>
    <scope>NUCLEOTIDE SEQUENCE [LARGE SCALE GENOMIC DNA]</scope>
    <source>
        <strain evidence="1">WS_2</strain>
    </source>
</reference>
<dbReference type="EMBL" id="VBOS01000323">
    <property type="protein sequence ID" value="TMQ52389.1"/>
    <property type="molecule type" value="Genomic_DNA"/>
</dbReference>
<dbReference type="Pfam" id="PF16811">
    <property type="entry name" value="TAtT"/>
    <property type="match status" value="1"/>
</dbReference>
<name>A0A538SLY9_UNCEI</name>
<organism evidence="1 2">
    <name type="scientific">Eiseniibacteriota bacterium</name>
    <dbReference type="NCBI Taxonomy" id="2212470"/>
    <lineage>
        <taxon>Bacteria</taxon>
        <taxon>Candidatus Eiseniibacteriota</taxon>
    </lineage>
</organism>
<dbReference type="AlphaFoldDB" id="A0A538SLY9"/>